<dbReference type="SFLD" id="SFLDG01129">
    <property type="entry name" value="C1.5:_HAD__Beta-PGM__Phosphata"/>
    <property type="match status" value="1"/>
</dbReference>
<proteinExistence type="predicted"/>
<dbReference type="PANTHER" id="PTHR43611:SF3">
    <property type="entry name" value="FLAVIN MONONUCLEOTIDE HYDROLASE 1, CHLOROPLATIC"/>
    <property type="match status" value="1"/>
</dbReference>
<dbReference type="SUPFAM" id="SSF56784">
    <property type="entry name" value="HAD-like"/>
    <property type="match status" value="1"/>
</dbReference>
<dbReference type="RefSeq" id="WP_281145207.1">
    <property type="nucleotide sequence ID" value="NZ_CP123967.1"/>
</dbReference>
<accession>A0ABY8PYK2</accession>
<evidence type="ECO:0000313" key="1">
    <source>
        <dbReference type="EMBL" id="WGT47487.1"/>
    </source>
</evidence>
<dbReference type="InterPro" id="IPR036412">
    <property type="entry name" value="HAD-like_sf"/>
</dbReference>
<dbReference type="Pfam" id="PF00702">
    <property type="entry name" value="Hydrolase"/>
    <property type="match status" value="1"/>
</dbReference>
<dbReference type="InterPro" id="IPR006439">
    <property type="entry name" value="HAD-SF_hydro_IA"/>
</dbReference>
<dbReference type="CDD" id="cd02603">
    <property type="entry name" value="HAD_sEH-N_like"/>
    <property type="match status" value="1"/>
</dbReference>
<evidence type="ECO:0000313" key="2">
    <source>
        <dbReference type="Proteomes" id="UP001244136"/>
    </source>
</evidence>
<keyword evidence="2" id="KW-1185">Reference proteome</keyword>
<organism evidence="1 2">
    <name type="scientific">Tessaracoccus lacteus</name>
    <dbReference type="NCBI Taxonomy" id="3041766"/>
    <lineage>
        <taxon>Bacteria</taxon>
        <taxon>Bacillati</taxon>
        <taxon>Actinomycetota</taxon>
        <taxon>Actinomycetes</taxon>
        <taxon>Propionibacteriales</taxon>
        <taxon>Propionibacteriaceae</taxon>
        <taxon>Tessaracoccus</taxon>
    </lineage>
</organism>
<dbReference type="PRINTS" id="PR00413">
    <property type="entry name" value="HADHALOGNASE"/>
</dbReference>
<dbReference type="NCBIfam" id="TIGR01509">
    <property type="entry name" value="HAD-SF-IA-v3"/>
    <property type="match status" value="1"/>
</dbReference>
<dbReference type="SFLD" id="SFLDS00003">
    <property type="entry name" value="Haloacid_Dehalogenase"/>
    <property type="match status" value="1"/>
</dbReference>
<dbReference type="PANTHER" id="PTHR43611">
    <property type="entry name" value="ALPHA-D-GLUCOSE 1-PHOSPHATE PHOSPHATASE"/>
    <property type="match status" value="1"/>
</dbReference>
<name>A0ABY8PYK2_9ACTN</name>
<gene>
    <name evidence="1" type="ORF">QH948_01500</name>
</gene>
<reference evidence="1 2" key="1">
    <citation type="journal article" date="2008" name="Int. J. Syst. Evol. Microbiol.">
        <title>Tessaracoccus flavescens sp. nov., isolated from marine sediment.</title>
        <authorList>
            <person name="Lee D.W."/>
            <person name="Lee S.D."/>
        </authorList>
    </citation>
    <scope>NUCLEOTIDE SEQUENCE [LARGE SCALE GENOMIC DNA]</scope>
    <source>
        <strain evidence="1 2">T21</strain>
    </source>
</reference>
<dbReference type="Proteomes" id="UP001244136">
    <property type="component" value="Chromosome"/>
</dbReference>
<dbReference type="EMBL" id="CP123967">
    <property type="protein sequence ID" value="WGT47487.1"/>
    <property type="molecule type" value="Genomic_DNA"/>
</dbReference>
<protein>
    <submittedName>
        <fullName evidence="1">HAD family phosphatase</fullName>
    </submittedName>
</protein>
<dbReference type="Gene3D" id="3.40.50.1000">
    <property type="entry name" value="HAD superfamily/HAD-like"/>
    <property type="match status" value="1"/>
</dbReference>
<dbReference type="InterPro" id="IPR023214">
    <property type="entry name" value="HAD_sf"/>
</dbReference>
<sequence length="206" mass="22953">MIQAVVFDLGEVLASPPDLLPMLAAHLVVPVERLEPLYWVGRDAYDAGVDDAAYWAPLLEALDRPTDAEFMDELALLDAGIWTGLRPDARQLLRDCRHAGRQVAVLSNSPHAMQVVADRAPWREDLDRLFVSATYGIVKPDPEIYRLVTDDLRLPADRIAFVDDRPANVDAAVAEGWQAHLFVNDDDTRAWLEELGVLLPRATPQP</sequence>